<dbReference type="EMBL" id="NPEZ01000001">
    <property type="protein sequence ID" value="OZT78210.1"/>
    <property type="molecule type" value="Genomic_DNA"/>
</dbReference>
<sequence>MKLLEKYFLPSDYFKEFQGITPQYLKERGIRAVIIDLDNTLVGFDEPSASETVLKWFRTMKDNGIKVTIVSNGSRVRVSEFSDPHDIEYIFRARKPLARSYRKAVHMMGMDSSETVMIGDQLLTDVFGANRAGLKSILVLPVKDKDGWATVVNRRIERIIMKYFDRKGLIQWGD</sequence>
<protein>
    <submittedName>
        <fullName evidence="2">YqeG family HAD IIIA-type phosphatase</fullName>
    </submittedName>
</protein>
<dbReference type="PANTHER" id="PTHR19288:SF25">
    <property type="entry name" value="PHOSPHATIDYLGLYCEROPHOSPHATASE GEP4, MITOCHONDRIAL"/>
    <property type="match status" value="1"/>
</dbReference>
<dbReference type="AlphaFoldDB" id="A0A0C2DLM3"/>
<dbReference type="PANTHER" id="PTHR19288">
    <property type="entry name" value="4-NITROPHENYLPHOSPHATASE-RELATED"/>
    <property type="match status" value="1"/>
</dbReference>
<dbReference type="OrthoDB" id="9787572at2"/>
<evidence type="ECO:0000313" key="3">
    <source>
        <dbReference type="EMBL" id="OZT78210.1"/>
    </source>
</evidence>
<dbReference type="EMBL" id="JABEVU030000001">
    <property type="protein sequence ID" value="MDB0580119.1"/>
    <property type="molecule type" value="Genomic_DNA"/>
</dbReference>
<reference evidence="2" key="3">
    <citation type="submission" date="2020-04" db="EMBL/GenBank/DDBJ databases">
        <authorList>
            <person name="Tanveer F."/>
            <person name="Xie Y."/>
            <person name="Shinwari Z.K."/>
        </authorList>
    </citation>
    <scope>NUCLEOTIDE SEQUENCE</scope>
    <source>
        <strain evidence="2">MOSEL-ME25</strain>
    </source>
</reference>
<dbReference type="GO" id="GO:0008962">
    <property type="term" value="F:phosphatidylglycerophosphatase activity"/>
    <property type="evidence" value="ECO:0007669"/>
    <property type="project" value="InterPro"/>
</dbReference>
<dbReference type="InterPro" id="IPR006549">
    <property type="entry name" value="HAD-SF_hydro_IIIA"/>
</dbReference>
<reference evidence="2" key="4">
    <citation type="submission" date="2022-12" db="EMBL/GenBank/DDBJ databases">
        <title>Genome analysis and biological profiling of marine Salinicoccus roseus MOSEL-ME25.</title>
        <authorList>
            <person name="Mirza F.T."/>
            <person name="Xie Y."/>
            <person name="Shinwari Z.K."/>
        </authorList>
    </citation>
    <scope>NUCLEOTIDE SEQUENCE</scope>
    <source>
        <strain evidence="2">MOSEL-ME25</strain>
    </source>
</reference>
<accession>A0A0C2DLM3</accession>
<evidence type="ECO:0000313" key="1">
    <source>
        <dbReference type="EMBL" id="KIH70903.1"/>
    </source>
</evidence>
<dbReference type="SUPFAM" id="SSF56784">
    <property type="entry name" value="HAD-like"/>
    <property type="match status" value="1"/>
</dbReference>
<dbReference type="Proteomes" id="UP000031546">
    <property type="component" value="Unassembled WGS sequence"/>
</dbReference>
<dbReference type="NCBIfam" id="TIGR01662">
    <property type="entry name" value="HAD-SF-IIIA"/>
    <property type="match status" value="1"/>
</dbReference>
<dbReference type="Proteomes" id="UP000527860">
    <property type="component" value="Unassembled WGS sequence"/>
</dbReference>
<dbReference type="InterPro" id="IPR006439">
    <property type="entry name" value="HAD-SF_hydro_IA"/>
</dbReference>
<dbReference type="InterPro" id="IPR036412">
    <property type="entry name" value="HAD-like_sf"/>
</dbReference>
<dbReference type="CDD" id="cd16416">
    <property type="entry name" value="HAD_BsYqeG-like"/>
    <property type="match status" value="1"/>
</dbReference>
<evidence type="ECO:0000313" key="6">
    <source>
        <dbReference type="Proteomes" id="UP000527860"/>
    </source>
</evidence>
<dbReference type="Pfam" id="PF13242">
    <property type="entry name" value="Hydrolase_like"/>
    <property type="match status" value="1"/>
</dbReference>
<evidence type="ECO:0000313" key="2">
    <source>
        <dbReference type="EMBL" id="MDB0580119.1"/>
    </source>
</evidence>
<evidence type="ECO:0000313" key="4">
    <source>
        <dbReference type="Proteomes" id="UP000031546"/>
    </source>
</evidence>
<dbReference type="NCBIfam" id="TIGR01668">
    <property type="entry name" value="YqeG_hyp_ppase"/>
    <property type="match status" value="1"/>
</dbReference>
<dbReference type="Gene3D" id="3.40.50.1000">
    <property type="entry name" value="HAD superfamily/HAD-like"/>
    <property type="match status" value="1"/>
</dbReference>
<dbReference type="RefSeq" id="WP_040105505.1">
    <property type="nucleotide sequence ID" value="NZ_BMCA01000001.1"/>
</dbReference>
<organism evidence="1 4">
    <name type="scientific">Salinicoccus roseus</name>
    <dbReference type="NCBI Taxonomy" id="45670"/>
    <lineage>
        <taxon>Bacteria</taxon>
        <taxon>Bacillati</taxon>
        <taxon>Bacillota</taxon>
        <taxon>Bacilli</taxon>
        <taxon>Bacillales</taxon>
        <taxon>Staphylococcaceae</taxon>
        <taxon>Salinicoccus</taxon>
    </lineage>
</organism>
<keyword evidence="6" id="KW-1185">Reference proteome</keyword>
<dbReference type="GeneID" id="77844883"/>
<dbReference type="NCBIfam" id="TIGR01549">
    <property type="entry name" value="HAD-SF-IA-v1"/>
    <property type="match status" value="1"/>
</dbReference>
<dbReference type="EMBL" id="JXII01000004">
    <property type="protein sequence ID" value="KIH70903.1"/>
    <property type="molecule type" value="Genomic_DNA"/>
</dbReference>
<comment type="caution">
    <text evidence="1">The sequence shown here is derived from an EMBL/GenBank/DDBJ whole genome shotgun (WGS) entry which is preliminary data.</text>
</comment>
<gene>
    <name evidence="3" type="ORF">CFN03_02710</name>
    <name evidence="2" type="ORF">F7P68_0006225</name>
    <name evidence="1" type="ORF">SN16_04890</name>
</gene>
<reference evidence="1 4" key="1">
    <citation type="submission" date="2015-01" db="EMBL/GenBank/DDBJ databases">
        <title>Genome sequences of high lactate-tolerant strain Salinicoccus roseus W12 with industrial interest.</title>
        <authorList>
            <person name="Wang H."/>
            <person name="Yu B."/>
        </authorList>
    </citation>
    <scope>NUCLEOTIDE SEQUENCE [LARGE SCALE GENOMIC DNA]</scope>
    <source>
        <strain evidence="1 4">W12</strain>
    </source>
</reference>
<name>A0A0C2DLM3_9STAP</name>
<dbReference type="Proteomes" id="UP000216682">
    <property type="component" value="Unassembled WGS sequence"/>
</dbReference>
<reference evidence="3 5" key="2">
    <citation type="submission" date="2017-07" db="EMBL/GenBank/DDBJ databases">
        <title>Shotgun whole genome sequences of three halophilic bacterial isolates.</title>
        <authorList>
            <person name="Pozzo T."/>
            <person name="Higdon S.M."/>
            <person name="Quillaguaman J."/>
        </authorList>
    </citation>
    <scope>NUCLEOTIDE SEQUENCE [LARGE SCALE GENOMIC DNA]</scope>
    <source>
        <strain evidence="3 5">BU-1</strain>
    </source>
</reference>
<dbReference type="InterPro" id="IPR023214">
    <property type="entry name" value="HAD_sf"/>
</dbReference>
<evidence type="ECO:0000313" key="5">
    <source>
        <dbReference type="Proteomes" id="UP000216682"/>
    </source>
</evidence>
<dbReference type="STRING" id="45670.SN16_04890"/>
<dbReference type="InterPro" id="IPR010021">
    <property type="entry name" value="PGPP1/Gep4"/>
</dbReference>
<proteinExistence type="predicted"/>
<dbReference type="GO" id="GO:0005737">
    <property type="term" value="C:cytoplasm"/>
    <property type="evidence" value="ECO:0007669"/>
    <property type="project" value="TreeGrafter"/>
</dbReference>